<dbReference type="Pfam" id="PF20765">
    <property type="entry name" value="Phage_tail_terminator_8"/>
    <property type="match status" value="1"/>
</dbReference>
<dbReference type="Proteomes" id="UP001596028">
    <property type="component" value="Unassembled WGS sequence"/>
</dbReference>
<dbReference type="RefSeq" id="WP_378102486.1">
    <property type="nucleotide sequence ID" value="NZ_JBHSEP010000031.1"/>
</dbReference>
<dbReference type="EMBL" id="JBHSEP010000031">
    <property type="protein sequence ID" value="MFC4601850.1"/>
    <property type="molecule type" value="Genomic_DNA"/>
</dbReference>
<accession>A0ABV9FLX6</accession>
<protein>
    <submittedName>
        <fullName evidence="1">DUF6838 family protein</fullName>
    </submittedName>
</protein>
<sequence length="151" mass="17560">MTLQIPEVMKLQVTLNDFRRAVEEALEAAFPDVAIGSEEAEQPNAPYFLVRLSEPSHTQELDRRFRWVLPFVIQYFDPERRIDEMHETAERLMTALNPMNAGGRPVRGIGMKWEIEGDALRFYVTYQLFVWAPHEAVPKMRKLEQNGGIRT</sequence>
<evidence type="ECO:0000313" key="2">
    <source>
        <dbReference type="Proteomes" id="UP001596028"/>
    </source>
</evidence>
<dbReference type="InterPro" id="IPR049254">
    <property type="entry name" value="Phage_tail_terminator"/>
</dbReference>
<reference evidence="2" key="1">
    <citation type="journal article" date="2019" name="Int. J. Syst. Evol. Microbiol.">
        <title>The Global Catalogue of Microorganisms (GCM) 10K type strain sequencing project: providing services to taxonomists for standard genome sequencing and annotation.</title>
        <authorList>
            <consortium name="The Broad Institute Genomics Platform"/>
            <consortium name="The Broad Institute Genome Sequencing Center for Infectious Disease"/>
            <person name="Wu L."/>
            <person name="Ma J."/>
        </authorList>
    </citation>
    <scope>NUCLEOTIDE SEQUENCE [LARGE SCALE GENOMIC DNA]</scope>
    <source>
        <strain evidence="2">CCUG 49571</strain>
    </source>
</reference>
<evidence type="ECO:0000313" key="1">
    <source>
        <dbReference type="EMBL" id="MFC4601850.1"/>
    </source>
</evidence>
<organism evidence="1 2">
    <name type="scientific">Cohnella hongkongensis</name>
    <dbReference type="NCBI Taxonomy" id="178337"/>
    <lineage>
        <taxon>Bacteria</taxon>
        <taxon>Bacillati</taxon>
        <taxon>Bacillota</taxon>
        <taxon>Bacilli</taxon>
        <taxon>Bacillales</taxon>
        <taxon>Paenibacillaceae</taxon>
        <taxon>Cohnella</taxon>
    </lineage>
</organism>
<name>A0ABV9FLX6_9BACL</name>
<proteinExistence type="predicted"/>
<keyword evidence="2" id="KW-1185">Reference proteome</keyword>
<comment type="caution">
    <text evidence="1">The sequence shown here is derived from an EMBL/GenBank/DDBJ whole genome shotgun (WGS) entry which is preliminary data.</text>
</comment>
<gene>
    <name evidence="1" type="ORF">ACFO3S_26675</name>
</gene>